<keyword evidence="1 4" id="KW-0808">Transferase</keyword>
<organism evidence="4 5">
    <name type="scientific">Methanospirillum lacunae</name>
    <dbReference type="NCBI Taxonomy" id="668570"/>
    <lineage>
        <taxon>Archaea</taxon>
        <taxon>Methanobacteriati</taxon>
        <taxon>Methanobacteriota</taxon>
        <taxon>Stenosarchaea group</taxon>
        <taxon>Methanomicrobia</taxon>
        <taxon>Methanomicrobiales</taxon>
        <taxon>Methanospirillaceae</taxon>
        <taxon>Methanospirillum</taxon>
    </lineage>
</organism>
<sequence>MELKGPKVKDYIAKFIVEPGKQVRLKDFKTGWAENEQMKKLGEDKSKDLLVEMLEKDRSALAAVQDLLWSSRTHAVLIILQGMDTAGKDGTIRHVMSGVNPQGCSVHGFKVPSTQEHNHNFLWRYSNVLPERGEIGIFNRSYYEDVLVTRVHPNIISGFPKDIGPDADGFWKGRYYDINAFEEHLIRNGTLILKFFLHISKDEQKRRLLDRLEHKEKYWKFSVADLTERQFWDNYIKVYEKMLEATSTDIAPWFVIPGDYKWVARTAVAEAVVTAIKGLNLSYPSVSDDEIKRLMEAKKKLQAE</sequence>
<reference evidence="4 5" key="1">
    <citation type="submission" date="2018-05" db="EMBL/GenBank/DDBJ databases">
        <title>Draft genome of Methanospirillum lacunae Ki8-1.</title>
        <authorList>
            <person name="Dueholm M.S."/>
            <person name="Nielsen P.H."/>
            <person name="Bakmann L.F."/>
            <person name="Otzen D.E."/>
        </authorList>
    </citation>
    <scope>NUCLEOTIDE SEQUENCE [LARGE SCALE GENOMIC DNA]</scope>
    <source>
        <strain evidence="4 5">Ki8-1</strain>
    </source>
</reference>
<evidence type="ECO:0000256" key="2">
    <source>
        <dbReference type="ARBA" id="ARBA00022777"/>
    </source>
</evidence>
<name>A0A2V2N5B3_9EURY</name>
<protein>
    <submittedName>
        <fullName evidence="4">Polyphosphate--nucleotide phosphotransferase</fullName>
    </submittedName>
</protein>
<dbReference type="OrthoDB" id="9408at2157"/>
<gene>
    <name evidence="4" type="ORF">DK846_00600</name>
</gene>
<dbReference type="GO" id="GO:0008976">
    <property type="term" value="F:polyphosphate kinase activity"/>
    <property type="evidence" value="ECO:0007669"/>
    <property type="project" value="InterPro"/>
</dbReference>
<dbReference type="EMBL" id="QGMY01000002">
    <property type="protein sequence ID" value="PWR73705.1"/>
    <property type="molecule type" value="Genomic_DNA"/>
</dbReference>
<dbReference type="PIRSF" id="PIRSF028756">
    <property type="entry name" value="PPK2_prd"/>
    <property type="match status" value="1"/>
</dbReference>
<keyword evidence="5" id="KW-1185">Reference proteome</keyword>
<dbReference type="RefSeq" id="WP_109966986.1">
    <property type="nucleotide sequence ID" value="NZ_QGMY01000002.1"/>
</dbReference>
<dbReference type="AlphaFoldDB" id="A0A2V2N5B3"/>
<dbReference type="PANTHER" id="PTHR34383">
    <property type="entry name" value="POLYPHOSPHATE:AMP PHOSPHOTRANSFERASE-RELATED"/>
    <property type="match status" value="1"/>
</dbReference>
<dbReference type="InterPro" id="IPR022300">
    <property type="entry name" value="PPK2-rel_1"/>
</dbReference>
<dbReference type="InterPro" id="IPR022488">
    <property type="entry name" value="PPK2-related"/>
</dbReference>
<dbReference type="Pfam" id="PF03976">
    <property type="entry name" value="PPK2"/>
    <property type="match status" value="1"/>
</dbReference>
<evidence type="ECO:0000313" key="5">
    <source>
        <dbReference type="Proteomes" id="UP000245657"/>
    </source>
</evidence>
<dbReference type="InterPro" id="IPR027417">
    <property type="entry name" value="P-loop_NTPase"/>
</dbReference>
<proteinExistence type="predicted"/>
<dbReference type="Gene3D" id="3.40.50.300">
    <property type="entry name" value="P-loop containing nucleotide triphosphate hydrolases"/>
    <property type="match status" value="1"/>
</dbReference>
<dbReference type="NCBIfam" id="TIGR03709">
    <property type="entry name" value="PPK2_rel_1"/>
    <property type="match status" value="1"/>
</dbReference>
<comment type="caution">
    <text evidence="4">The sequence shown here is derived from an EMBL/GenBank/DDBJ whole genome shotgun (WGS) entry which is preliminary data.</text>
</comment>
<dbReference type="Proteomes" id="UP000245657">
    <property type="component" value="Unassembled WGS sequence"/>
</dbReference>
<dbReference type="InterPro" id="IPR016898">
    <property type="entry name" value="Polyphosphate_phosphotransfera"/>
</dbReference>
<evidence type="ECO:0000259" key="3">
    <source>
        <dbReference type="Pfam" id="PF03976"/>
    </source>
</evidence>
<evidence type="ECO:0000313" key="4">
    <source>
        <dbReference type="EMBL" id="PWR73705.1"/>
    </source>
</evidence>
<dbReference type="SUPFAM" id="SSF52540">
    <property type="entry name" value="P-loop containing nucleoside triphosphate hydrolases"/>
    <property type="match status" value="1"/>
</dbReference>
<accession>A0A2V2N5B3</accession>
<evidence type="ECO:0000256" key="1">
    <source>
        <dbReference type="ARBA" id="ARBA00022679"/>
    </source>
</evidence>
<feature type="domain" description="Polyphosphate kinase-2-related" evidence="3">
    <location>
        <begin position="50"/>
        <end position="278"/>
    </location>
</feature>
<keyword evidence="2" id="KW-0418">Kinase</keyword>
<dbReference type="GO" id="GO:0006797">
    <property type="term" value="P:polyphosphate metabolic process"/>
    <property type="evidence" value="ECO:0007669"/>
    <property type="project" value="InterPro"/>
</dbReference>
<dbReference type="PANTHER" id="PTHR34383:SF3">
    <property type="entry name" value="POLYPHOSPHATE:AMP PHOSPHOTRANSFERASE"/>
    <property type="match status" value="1"/>
</dbReference>